<protein>
    <submittedName>
        <fullName evidence="2">Uncharacterized protein</fullName>
    </submittedName>
</protein>
<comment type="caution">
    <text evidence="2">The sequence shown here is derived from an EMBL/GenBank/DDBJ whole genome shotgun (WGS) entry which is preliminary data.</text>
</comment>
<gene>
    <name evidence="2" type="primary">Mo05842</name>
    <name evidence="2" type="ORF">E5Q_05842</name>
</gene>
<feature type="chain" id="PRO_5003492500" evidence="1">
    <location>
        <begin position="19"/>
        <end position="403"/>
    </location>
</feature>
<dbReference type="InParanoid" id="G7E8J1"/>
<evidence type="ECO:0000313" key="3">
    <source>
        <dbReference type="Proteomes" id="UP000009131"/>
    </source>
</evidence>
<dbReference type="EMBL" id="BABT02000216">
    <property type="protein sequence ID" value="GAA99151.1"/>
    <property type="molecule type" value="Genomic_DNA"/>
</dbReference>
<evidence type="ECO:0000256" key="1">
    <source>
        <dbReference type="SAM" id="SignalP"/>
    </source>
</evidence>
<dbReference type="AlphaFoldDB" id="G7E8J1"/>
<dbReference type="HOGENOM" id="CLU_685278_0_0_1"/>
<name>G7E8J1_MIXOS</name>
<keyword evidence="1" id="KW-0732">Signal</keyword>
<sequence>MLASALLAICLMLMTSYAQQDLLAYRIQYSGSAMCSFGGLGGSQAITLKGDVTVYANPVTKTFEVQRKTGARNGFYIGKAQSDSGQARFKVTTPMHLDDWMLRPCCATAFERFGLLSYEKWHYEIEQPAPKIHKMVCSGGLGGSCAIFGSSMVITCFALESNITVTNPLAQSGTFLHCHRLLVKSSLFIVPDPQTDMLSGLLSLLALATVQALPLNVTTTPALALLRRDPFEPITYELFAGFKADASHAGHRLIVWEPMAFWKFTVIKPENGAVSVEFSDGDPQIQPVAWQGRRGDLVRITIMQQTRPALWGPGQPRDQPPTADILFYECCQVTYQVDFTFGIREFYFDEEPTASVNVRCGNAYKIGRALCQEDWLPRDLIWTSPKPLDVLAAVRDPGSHQDS</sequence>
<keyword evidence="3" id="KW-1185">Reference proteome</keyword>
<reference evidence="2 3" key="2">
    <citation type="journal article" date="2012" name="Open Biol.">
        <title>Characteristics of nucleosomes and linker DNA regions on the genome of the basidiomycete Mixia osmundae revealed by mono- and dinucleosome mapping.</title>
        <authorList>
            <person name="Nishida H."/>
            <person name="Kondo S."/>
            <person name="Matsumoto T."/>
            <person name="Suzuki Y."/>
            <person name="Yoshikawa H."/>
            <person name="Taylor T.D."/>
            <person name="Sugiyama J."/>
        </authorList>
    </citation>
    <scope>NUCLEOTIDE SEQUENCE [LARGE SCALE GENOMIC DNA]</scope>
    <source>
        <strain evidence="3">CBS 9802 / IAM 14324 / JCM 22182 / KY 12970</strain>
    </source>
</reference>
<proteinExistence type="predicted"/>
<feature type="signal peptide" evidence="1">
    <location>
        <begin position="1"/>
        <end position="18"/>
    </location>
</feature>
<reference evidence="2 3" key="1">
    <citation type="journal article" date="2011" name="J. Gen. Appl. Microbiol.">
        <title>Draft genome sequencing of the enigmatic basidiomycete Mixia osmundae.</title>
        <authorList>
            <person name="Nishida H."/>
            <person name="Nagatsuka Y."/>
            <person name="Sugiyama J."/>
        </authorList>
    </citation>
    <scope>NUCLEOTIDE SEQUENCE [LARGE SCALE GENOMIC DNA]</scope>
    <source>
        <strain evidence="3">CBS 9802 / IAM 14324 / JCM 22182 / KY 12970</strain>
    </source>
</reference>
<organism evidence="2 3">
    <name type="scientific">Mixia osmundae (strain CBS 9802 / IAM 14324 / JCM 22182 / KY 12970)</name>
    <dbReference type="NCBI Taxonomy" id="764103"/>
    <lineage>
        <taxon>Eukaryota</taxon>
        <taxon>Fungi</taxon>
        <taxon>Dikarya</taxon>
        <taxon>Basidiomycota</taxon>
        <taxon>Pucciniomycotina</taxon>
        <taxon>Mixiomycetes</taxon>
        <taxon>Mixiales</taxon>
        <taxon>Mixiaceae</taxon>
        <taxon>Mixia</taxon>
    </lineage>
</organism>
<evidence type="ECO:0000313" key="2">
    <source>
        <dbReference type="EMBL" id="GAA99151.1"/>
    </source>
</evidence>
<dbReference type="Proteomes" id="UP000009131">
    <property type="component" value="Unassembled WGS sequence"/>
</dbReference>
<accession>G7E8J1</accession>